<keyword evidence="2" id="KW-1185">Reference proteome</keyword>
<sequence length="147" mass="16099">MTAEELAEIAATIRRDYSPEALDPGVSEPTVVESGGGSALVLPGDQQPEPLRSMRLIDAAAVGTTLVITFTWADGTDDDTVYLMPLDCRDEQLDLGAHWAVSYFLLRFIEHSLGGPRDAWADRTTVMSDRLRVVRPWRAAWEADPAG</sequence>
<protein>
    <recommendedName>
        <fullName evidence="3">SUKH-4 immunity protein of toxin-antitoxin system</fullName>
    </recommendedName>
</protein>
<dbReference type="EMBL" id="JAGSOV010000024">
    <property type="protein sequence ID" value="MCO1655773.1"/>
    <property type="molecule type" value="Genomic_DNA"/>
</dbReference>
<comment type="caution">
    <text evidence="1">The sequence shown here is derived from an EMBL/GenBank/DDBJ whole genome shotgun (WGS) entry which is preliminary data.</text>
</comment>
<evidence type="ECO:0000313" key="1">
    <source>
        <dbReference type="EMBL" id="MCO1655773.1"/>
    </source>
</evidence>
<name>A0ABT0ZYK6_9PSEU</name>
<organism evidence="1 2">
    <name type="scientific">Pseudonocardia humida</name>
    <dbReference type="NCBI Taxonomy" id="2800819"/>
    <lineage>
        <taxon>Bacteria</taxon>
        <taxon>Bacillati</taxon>
        <taxon>Actinomycetota</taxon>
        <taxon>Actinomycetes</taxon>
        <taxon>Pseudonocardiales</taxon>
        <taxon>Pseudonocardiaceae</taxon>
        <taxon>Pseudonocardia</taxon>
    </lineage>
</organism>
<proteinExistence type="predicted"/>
<evidence type="ECO:0000313" key="2">
    <source>
        <dbReference type="Proteomes" id="UP001165283"/>
    </source>
</evidence>
<gene>
    <name evidence="1" type="ORF">KDL28_11990</name>
</gene>
<dbReference type="RefSeq" id="WP_252437872.1">
    <property type="nucleotide sequence ID" value="NZ_JAGSOV010000024.1"/>
</dbReference>
<reference evidence="1" key="1">
    <citation type="submission" date="2021-04" db="EMBL/GenBank/DDBJ databases">
        <title>Pseudonocardia sp. nov., isolated from sandy soil of mangrove forest.</title>
        <authorList>
            <person name="Zan Z."/>
            <person name="Huang R."/>
            <person name="Liu W."/>
        </authorList>
    </citation>
    <scope>NUCLEOTIDE SEQUENCE</scope>
    <source>
        <strain evidence="1">S2-4</strain>
    </source>
</reference>
<dbReference type="Proteomes" id="UP001165283">
    <property type="component" value="Unassembled WGS sequence"/>
</dbReference>
<accession>A0ABT0ZYK6</accession>
<evidence type="ECO:0008006" key="3">
    <source>
        <dbReference type="Google" id="ProtNLM"/>
    </source>
</evidence>